<feature type="domain" description="Halobacterial output" evidence="2">
    <location>
        <begin position="34"/>
        <end position="109"/>
    </location>
</feature>
<name>A0A2H5A2Z4_9EURY</name>
<keyword evidence="4" id="KW-1185">Reference proteome</keyword>
<feature type="region of interest" description="Disordered" evidence="1">
    <location>
        <begin position="1"/>
        <end position="25"/>
    </location>
</feature>
<gene>
    <name evidence="3" type="ORF">BVU17_16010</name>
</gene>
<evidence type="ECO:0000313" key="4">
    <source>
        <dbReference type="Proteomes" id="UP000242917"/>
    </source>
</evidence>
<dbReference type="InterPro" id="IPR040624">
    <property type="entry name" value="HalOD1"/>
</dbReference>
<protein>
    <recommendedName>
        <fullName evidence="2">Halobacterial output domain-containing protein</fullName>
    </recommendedName>
</protein>
<dbReference type="AlphaFoldDB" id="A0A2H5A2Z4"/>
<evidence type="ECO:0000313" key="3">
    <source>
        <dbReference type="EMBL" id="AUG49083.1"/>
    </source>
</evidence>
<sequence length="120" mass="12971">MTDESQTDEAGRDTGLFEPPGGTLTEVRYDPTSEQELAWVIVQAIADLTGREIDTYHESPLHDYIDIGAIETLLFGSPPNRSTGPATQTISFQYQGVLVTVRADGLIQLSAADNSSGKQD</sequence>
<accession>A0A2H5A2Z4</accession>
<organism evidence="3 4">
    <name type="scientific">Haloarcula taiwanensis</name>
    <dbReference type="NCBI Taxonomy" id="1932004"/>
    <lineage>
        <taxon>Archaea</taxon>
        <taxon>Methanobacteriati</taxon>
        <taxon>Methanobacteriota</taxon>
        <taxon>Stenosarchaea group</taxon>
        <taxon>Halobacteria</taxon>
        <taxon>Halobacteriales</taxon>
        <taxon>Haloarculaceae</taxon>
        <taxon>Haloarcula</taxon>
    </lineage>
</organism>
<dbReference type="KEGG" id="hta:BVU17_16010"/>
<dbReference type="EMBL" id="CP019155">
    <property type="protein sequence ID" value="AUG49083.1"/>
    <property type="molecule type" value="Genomic_DNA"/>
</dbReference>
<dbReference type="Pfam" id="PF18545">
    <property type="entry name" value="HalOD1"/>
    <property type="match status" value="1"/>
</dbReference>
<evidence type="ECO:0000256" key="1">
    <source>
        <dbReference type="SAM" id="MobiDB-lite"/>
    </source>
</evidence>
<reference evidence="3 4" key="1">
    <citation type="submission" date="2017-01" db="EMBL/GenBank/DDBJ databases">
        <title>A Red Light-Sensitive Sensory Rhodopsin I From Haloarcula taiwanensis, A New Haloarchaeon Isolated From Taiwan.</title>
        <authorList>
            <person name="Yang C.-S."/>
            <person name="Han Y.-A."/>
            <person name="Chen P.-C."/>
            <person name="Ng W.V."/>
            <person name="Chen T.-W."/>
        </authorList>
    </citation>
    <scope>NUCLEOTIDE SEQUENCE [LARGE SCALE GENOMIC DNA]</scope>
    <source>
        <strain evidence="3 4">Taiwanensis</strain>
    </source>
</reference>
<evidence type="ECO:0000259" key="2">
    <source>
        <dbReference type="Pfam" id="PF18545"/>
    </source>
</evidence>
<dbReference type="Proteomes" id="UP000242917">
    <property type="component" value="Chromosome II"/>
</dbReference>
<dbReference type="OrthoDB" id="199137at2157"/>
<proteinExistence type="predicted"/>